<feature type="transmembrane region" description="Helical" evidence="2">
    <location>
        <begin position="38"/>
        <end position="56"/>
    </location>
</feature>
<keyword evidence="2" id="KW-0812">Transmembrane</keyword>
<protein>
    <submittedName>
        <fullName evidence="3">Uncharacterized protein</fullName>
    </submittedName>
</protein>
<dbReference type="AlphaFoldDB" id="A0A8H7H1S0"/>
<keyword evidence="2" id="KW-1133">Transmembrane helix</keyword>
<name>A0A8H7H1S0_9AGAM</name>
<evidence type="ECO:0000256" key="1">
    <source>
        <dbReference type="SAM" id="MobiDB-lite"/>
    </source>
</evidence>
<reference evidence="3" key="1">
    <citation type="submission" date="2020-09" db="EMBL/GenBank/DDBJ databases">
        <title>Comparative genome analyses of four rice-infecting Rhizoctonia solani isolates reveal extensive enrichment of homogalacturonan modification genes.</title>
        <authorList>
            <person name="Lee D.-Y."/>
            <person name="Jeon J."/>
            <person name="Kim K.-T."/>
            <person name="Cheong K."/>
            <person name="Song H."/>
            <person name="Choi G."/>
            <person name="Ko J."/>
            <person name="Opiyo S.O."/>
            <person name="Zuo S."/>
            <person name="Madhav S."/>
            <person name="Lee Y.-H."/>
            <person name="Wang G.-L."/>
        </authorList>
    </citation>
    <scope>NUCLEOTIDE SEQUENCE</scope>
    <source>
        <strain evidence="3">AG1-IA YN-7</strain>
    </source>
</reference>
<feature type="region of interest" description="Disordered" evidence="1">
    <location>
        <begin position="109"/>
        <end position="137"/>
    </location>
</feature>
<evidence type="ECO:0000313" key="4">
    <source>
        <dbReference type="Proteomes" id="UP000650582"/>
    </source>
</evidence>
<evidence type="ECO:0000256" key="2">
    <source>
        <dbReference type="SAM" id="Phobius"/>
    </source>
</evidence>
<keyword evidence="2" id="KW-0472">Membrane</keyword>
<evidence type="ECO:0000313" key="3">
    <source>
        <dbReference type="EMBL" id="KAF8671230.1"/>
    </source>
</evidence>
<proteinExistence type="predicted"/>
<dbReference type="EMBL" id="JACYCC010000219">
    <property type="protein sequence ID" value="KAF8671230.1"/>
    <property type="molecule type" value="Genomic_DNA"/>
</dbReference>
<dbReference type="Proteomes" id="UP000650582">
    <property type="component" value="Unassembled WGS sequence"/>
</dbReference>
<organism evidence="3 4">
    <name type="scientific">Rhizoctonia solani</name>
    <dbReference type="NCBI Taxonomy" id="456999"/>
    <lineage>
        <taxon>Eukaryota</taxon>
        <taxon>Fungi</taxon>
        <taxon>Dikarya</taxon>
        <taxon>Basidiomycota</taxon>
        <taxon>Agaricomycotina</taxon>
        <taxon>Agaricomycetes</taxon>
        <taxon>Cantharellales</taxon>
        <taxon>Ceratobasidiaceae</taxon>
        <taxon>Rhizoctonia</taxon>
    </lineage>
</organism>
<accession>A0A8H7H1S0</accession>
<comment type="caution">
    <text evidence="3">The sequence shown here is derived from an EMBL/GenBank/DDBJ whole genome shotgun (WGS) entry which is preliminary data.</text>
</comment>
<gene>
    <name evidence="3" type="ORF">RHS04_08432</name>
</gene>
<sequence length="459" mass="50707">MNRSPQYHQHYGATTHVPLPVYYIAPAPPAPRRHRTRFINAFLGAVLILWVTHHLFHRHHWYIHGRPGTGTGSGRDGDWEWDIHMDLQGINHDAEGCAVWDHYSPSHRSDSIASNVTSRPHVRGQSKSDEGDKFTFSIPTSSPRYHFVSSGPIDKSTFQIVPVKSDKEQLVVEVEVIKDPEGEARVCALPSSGDSDVYGVGFYSPRNKHPYPPSSWPAFTVKVFLPITDKQQHLNALETRLGQFEHIFPDLSQSFDFERLDLAAANVPMTFEDVVAGTIDVSNANAKIQGKLTGSSRVAVRNANAPVDAEVTLTGPGEIILDNANSPITSTIHLKSGDFYPRPDYHISLKNTNAPISATIASQPLRSGFFLRGDTVMGDVDVHLNAAYEGGFKLSNLFRSPTVELTNKKDPSGEGRHRYLSFEKRGSTTIGHVAWGTEEHAPGQVDLSTVGKSIGLYFD</sequence>